<dbReference type="HAMAP" id="MF_00391">
    <property type="entry name" value="Ribosomal_bL34"/>
    <property type="match status" value="1"/>
</dbReference>
<dbReference type="GO" id="GO:1990904">
    <property type="term" value="C:ribonucleoprotein complex"/>
    <property type="evidence" value="ECO:0007669"/>
    <property type="project" value="UniProtKB-KW"/>
</dbReference>
<dbReference type="GO" id="GO:0005840">
    <property type="term" value="C:ribosome"/>
    <property type="evidence" value="ECO:0007669"/>
    <property type="project" value="UniProtKB-KW"/>
</dbReference>
<dbReference type="EMBL" id="MDYQ01000022">
    <property type="protein sequence ID" value="PRP87130.1"/>
    <property type="molecule type" value="Genomic_DNA"/>
</dbReference>
<dbReference type="Proteomes" id="UP000241769">
    <property type="component" value="Unassembled WGS sequence"/>
</dbReference>
<sequence>MSLHNVCKTAAGHVFRPTINRMAVLTPQTNGLRPVMAIPRISVSPVCSTPFNLMNSIKTLHIHEEMPIQRIPAIAPIPGLNDIKEETPVSIDDTMQCIKRTWQPKKWKKVHKHGFLKRLTTKGGLKSLQRRREKGRHYLTN</sequence>
<keyword evidence="5" id="KW-1185">Reference proteome</keyword>
<evidence type="ECO:0000256" key="3">
    <source>
        <dbReference type="ARBA" id="ARBA00023274"/>
    </source>
</evidence>
<dbReference type="PROSITE" id="PS00784">
    <property type="entry name" value="RIBOSOMAL_L34"/>
    <property type="match status" value="1"/>
</dbReference>
<dbReference type="PANTHER" id="PTHR14503">
    <property type="entry name" value="MITOCHONDRIAL RIBOSOMAL PROTEIN 34 FAMILY MEMBER"/>
    <property type="match status" value="1"/>
</dbReference>
<organism evidence="4 5">
    <name type="scientific">Planoprotostelium fungivorum</name>
    <dbReference type="NCBI Taxonomy" id="1890364"/>
    <lineage>
        <taxon>Eukaryota</taxon>
        <taxon>Amoebozoa</taxon>
        <taxon>Evosea</taxon>
        <taxon>Variosea</taxon>
        <taxon>Cavosteliida</taxon>
        <taxon>Cavosteliaceae</taxon>
        <taxon>Planoprotostelium</taxon>
    </lineage>
</organism>
<dbReference type="Pfam" id="PF00468">
    <property type="entry name" value="Ribosomal_L34"/>
    <property type="match status" value="1"/>
</dbReference>
<dbReference type="InParanoid" id="A0A2P6NT77"/>
<evidence type="ECO:0000313" key="5">
    <source>
        <dbReference type="Proteomes" id="UP000241769"/>
    </source>
</evidence>
<dbReference type="GO" id="GO:0003735">
    <property type="term" value="F:structural constituent of ribosome"/>
    <property type="evidence" value="ECO:0007669"/>
    <property type="project" value="InterPro"/>
</dbReference>
<comment type="caution">
    <text evidence="4">The sequence shown here is derived from an EMBL/GenBank/DDBJ whole genome shotgun (WGS) entry which is preliminary data.</text>
</comment>
<evidence type="ECO:0000256" key="1">
    <source>
        <dbReference type="ARBA" id="ARBA00010111"/>
    </source>
</evidence>
<gene>
    <name evidence="4" type="ORF">PROFUN_01392</name>
</gene>
<evidence type="ECO:0000256" key="2">
    <source>
        <dbReference type="ARBA" id="ARBA00022980"/>
    </source>
</evidence>
<name>A0A2P6NT77_9EUKA</name>
<proteinExistence type="inferred from homology"/>
<evidence type="ECO:0000313" key="4">
    <source>
        <dbReference type="EMBL" id="PRP87130.1"/>
    </source>
</evidence>
<keyword evidence="2" id="KW-0689">Ribosomal protein</keyword>
<comment type="similarity">
    <text evidence="1">Belongs to the bacterial ribosomal protein bL34 family.</text>
</comment>
<dbReference type="STRING" id="1890364.A0A2P6NT77"/>
<dbReference type="GO" id="GO:0006412">
    <property type="term" value="P:translation"/>
    <property type="evidence" value="ECO:0007669"/>
    <property type="project" value="InterPro"/>
</dbReference>
<dbReference type="InterPro" id="IPR000271">
    <property type="entry name" value="Ribosomal_bL34"/>
</dbReference>
<reference evidence="4 5" key="1">
    <citation type="journal article" date="2018" name="Genome Biol. Evol.">
        <title>Multiple Roots of Fruiting Body Formation in Amoebozoa.</title>
        <authorList>
            <person name="Hillmann F."/>
            <person name="Forbes G."/>
            <person name="Novohradska S."/>
            <person name="Ferling I."/>
            <person name="Riege K."/>
            <person name="Groth M."/>
            <person name="Westermann M."/>
            <person name="Marz M."/>
            <person name="Spaller T."/>
            <person name="Winckler T."/>
            <person name="Schaap P."/>
            <person name="Glockner G."/>
        </authorList>
    </citation>
    <scope>NUCLEOTIDE SEQUENCE [LARGE SCALE GENOMIC DNA]</scope>
    <source>
        <strain evidence="4 5">Jena</strain>
    </source>
</reference>
<dbReference type="PANTHER" id="PTHR14503:SF4">
    <property type="entry name" value="LARGE RIBOSOMAL SUBUNIT PROTEIN BL34M"/>
    <property type="match status" value="1"/>
</dbReference>
<dbReference type="OrthoDB" id="431691at2759"/>
<dbReference type="AlphaFoldDB" id="A0A2P6NT77"/>
<dbReference type="InterPro" id="IPR020939">
    <property type="entry name" value="Ribosomal_bL34_CS"/>
</dbReference>
<dbReference type="Gene3D" id="1.10.287.3980">
    <property type="match status" value="1"/>
</dbReference>
<protein>
    <recommendedName>
        <fullName evidence="6">50S ribosomal protein L34</fullName>
    </recommendedName>
</protein>
<dbReference type="NCBIfam" id="TIGR01030">
    <property type="entry name" value="rpmH_bact"/>
    <property type="match status" value="1"/>
</dbReference>
<accession>A0A2P6NT77</accession>
<evidence type="ECO:0008006" key="6">
    <source>
        <dbReference type="Google" id="ProtNLM"/>
    </source>
</evidence>
<keyword evidence="3" id="KW-0687">Ribonucleoprotein</keyword>